<feature type="modified residue" description="N6-(pyridoxal phosphate)lysine" evidence="9">
    <location>
        <position position="89"/>
    </location>
</feature>
<proteinExistence type="inferred from homology"/>
<comment type="subunit">
    <text evidence="7">Homodimer. Only the dimer is catalytically active, as the active sites are constructed of residues from both monomers.</text>
</comment>
<dbReference type="GO" id="GO:0005737">
    <property type="term" value="C:cytoplasm"/>
    <property type="evidence" value="ECO:0007669"/>
    <property type="project" value="TreeGrafter"/>
</dbReference>
<dbReference type="Gene3D" id="3.20.20.10">
    <property type="entry name" value="Alanine racemase"/>
    <property type="match status" value="1"/>
</dbReference>
<evidence type="ECO:0000256" key="4">
    <source>
        <dbReference type="ARBA" id="ARBA00023239"/>
    </source>
</evidence>
<dbReference type="InterPro" id="IPR022644">
    <property type="entry name" value="De-COase2_N"/>
</dbReference>
<evidence type="ECO:0000313" key="13">
    <source>
        <dbReference type="EMBL" id="KAG9444190.1"/>
    </source>
</evidence>
<dbReference type="Pfam" id="PF00278">
    <property type="entry name" value="Orn_DAP_Arg_deC"/>
    <property type="match status" value="1"/>
</dbReference>
<evidence type="ECO:0000256" key="5">
    <source>
        <dbReference type="ARBA" id="ARBA00034115"/>
    </source>
</evidence>
<evidence type="ECO:0000256" key="6">
    <source>
        <dbReference type="ARBA" id="ARBA00034138"/>
    </source>
</evidence>
<dbReference type="PRINTS" id="PR01179">
    <property type="entry name" value="ODADCRBXLASE"/>
</dbReference>
<dbReference type="PRINTS" id="PR01182">
    <property type="entry name" value="ORNDCRBXLASE"/>
</dbReference>
<dbReference type="SUPFAM" id="SSF50621">
    <property type="entry name" value="Alanine racemase C-terminal domain-like"/>
    <property type="match status" value="1"/>
</dbReference>
<feature type="domain" description="Orn/DAP/Arg decarboxylase 2 C-terminal" evidence="11">
    <location>
        <begin position="300"/>
        <end position="398"/>
    </location>
</feature>
<dbReference type="InterPro" id="IPR022653">
    <property type="entry name" value="De-COase2_pyr-phos_BS"/>
</dbReference>
<organism evidence="13 14">
    <name type="scientific">Aristolochia fimbriata</name>
    <name type="common">White veined hardy Dutchman's pipe vine</name>
    <dbReference type="NCBI Taxonomy" id="158543"/>
    <lineage>
        <taxon>Eukaryota</taxon>
        <taxon>Viridiplantae</taxon>
        <taxon>Streptophyta</taxon>
        <taxon>Embryophyta</taxon>
        <taxon>Tracheophyta</taxon>
        <taxon>Spermatophyta</taxon>
        <taxon>Magnoliopsida</taxon>
        <taxon>Magnoliidae</taxon>
        <taxon>Piperales</taxon>
        <taxon>Aristolochiaceae</taxon>
        <taxon>Aristolochia</taxon>
    </lineage>
</organism>
<evidence type="ECO:0000259" key="11">
    <source>
        <dbReference type="Pfam" id="PF00278"/>
    </source>
</evidence>
<gene>
    <name evidence="13" type="ORF">H6P81_015530</name>
</gene>
<evidence type="ECO:0000256" key="7">
    <source>
        <dbReference type="ARBA" id="ARBA00046672"/>
    </source>
</evidence>
<dbReference type="FunFam" id="3.20.20.10:FF:000005">
    <property type="entry name" value="Ornithine decarboxylase"/>
    <property type="match status" value="1"/>
</dbReference>
<dbReference type="GO" id="GO:0033387">
    <property type="term" value="P:putrescine biosynthetic process from arginine, via ornithine"/>
    <property type="evidence" value="ECO:0007669"/>
    <property type="project" value="TreeGrafter"/>
</dbReference>
<dbReference type="InterPro" id="IPR022643">
    <property type="entry name" value="De-COase2_C"/>
</dbReference>
<comment type="catalytic activity">
    <reaction evidence="8">
        <text>L-ornithine + H(+) = putrescine + CO2</text>
        <dbReference type="Rhea" id="RHEA:22964"/>
        <dbReference type="ChEBI" id="CHEBI:15378"/>
        <dbReference type="ChEBI" id="CHEBI:16526"/>
        <dbReference type="ChEBI" id="CHEBI:46911"/>
        <dbReference type="ChEBI" id="CHEBI:326268"/>
        <dbReference type="EC" id="4.1.1.17"/>
    </reaction>
</comment>
<name>A0AAV7E7W8_ARIFI</name>
<keyword evidence="14" id="KW-1185">Reference proteome</keyword>
<evidence type="ECO:0000256" key="9">
    <source>
        <dbReference type="PIRSR" id="PIRSR600183-50"/>
    </source>
</evidence>
<evidence type="ECO:0000256" key="3">
    <source>
        <dbReference type="ARBA" id="ARBA00022898"/>
    </source>
</evidence>
<comment type="pathway">
    <text evidence="5">Amine and polyamine biosynthesis; putrescine biosynthesis via L-ornithine pathway; putrescine from L-ornithine: step 1/1.</text>
</comment>
<dbReference type="InterPro" id="IPR022657">
    <property type="entry name" value="De-COase2_CS"/>
</dbReference>
<dbReference type="InterPro" id="IPR029066">
    <property type="entry name" value="PLP-binding_barrel"/>
</dbReference>
<dbReference type="AlphaFoldDB" id="A0AAV7E7W8"/>
<dbReference type="InterPro" id="IPR002433">
    <property type="entry name" value="Orn_de-COase"/>
</dbReference>
<dbReference type="InterPro" id="IPR009006">
    <property type="entry name" value="Ala_racemase/Decarboxylase_C"/>
</dbReference>
<dbReference type="PANTHER" id="PTHR11482">
    <property type="entry name" value="ARGININE/DIAMINOPIMELATE/ORNITHINE DECARBOXYLASE"/>
    <property type="match status" value="1"/>
</dbReference>
<dbReference type="InterPro" id="IPR000183">
    <property type="entry name" value="Orn/DAP/Arg_de-COase"/>
</dbReference>
<evidence type="ECO:0000256" key="10">
    <source>
        <dbReference type="RuleBase" id="RU003737"/>
    </source>
</evidence>
<comment type="similarity">
    <text evidence="2 10">Belongs to the Orn/Lys/Arg decarboxylase class-II family.</text>
</comment>
<feature type="domain" description="Orn/DAP/Arg decarboxylase 2 N-terminal" evidence="12">
    <location>
        <begin position="66"/>
        <end position="298"/>
    </location>
</feature>
<dbReference type="PROSITE" id="PS00879">
    <property type="entry name" value="ODR_DC_2_2"/>
    <property type="match status" value="1"/>
</dbReference>
<accession>A0AAV7E7W8</accession>
<dbReference type="GO" id="GO:0004586">
    <property type="term" value="F:ornithine decarboxylase activity"/>
    <property type="evidence" value="ECO:0007669"/>
    <property type="project" value="UniProtKB-EC"/>
</dbReference>
<dbReference type="Gene3D" id="2.40.37.10">
    <property type="entry name" value="Lyase, Ornithine Decarboxylase, Chain A, domain 1"/>
    <property type="match status" value="1"/>
</dbReference>
<dbReference type="EC" id="4.1.1.17" evidence="6"/>
<comment type="caution">
    <text evidence="13">The sequence shown here is derived from an EMBL/GenBank/DDBJ whole genome shotgun (WGS) entry which is preliminary data.</text>
</comment>
<reference evidence="13 14" key="1">
    <citation type="submission" date="2021-07" db="EMBL/GenBank/DDBJ databases">
        <title>The Aristolochia fimbriata genome: insights into angiosperm evolution, floral development and chemical biosynthesis.</title>
        <authorList>
            <person name="Jiao Y."/>
        </authorList>
    </citation>
    <scope>NUCLEOTIDE SEQUENCE [LARGE SCALE GENOMIC DNA]</scope>
    <source>
        <strain evidence="13">IBCAS-2021</strain>
        <tissue evidence="13">Leaf</tissue>
    </source>
</reference>
<keyword evidence="4" id="KW-0456">Lyase</keyword>
<dbReference type="PROSITE" id="PS00878">
    <property type="entry name" value="ODR_DC_2_1"/>
    <property type="match status" value="1"/>
</dbReference>
<dbReference type="Proteomes" id="UP000825729">
    <property type="component" value="Unassembled WGS sequence"/>
</dbReference>
<keyword evidence="3 9" id="KW-0663">Pyridoxal phosphate</keyword>
<evidence type="ECO:0000259" key="12">
    <source>
        <dbReference type="Pfam" id="PF02784"/>
    </source>
</evidence>
<evidence type="ECO:0000256" key="1">
    <source>
        <dbReference type="ARBA" id="ARBA00001933"/>
    </source>
</evidence>
<dbReference type="Pfam" id="PF02784">
    <property type="entry name" value="Orn_Arg_deC_N"/>
    <property type="match status" value="1"/>
</dbReference>
<protein>
    <recommendedName>
        <fullName evidence="6">ornithine decarboxylase</fullName>
        <ecNumber evidence="6">4.1.1.17</ecNumber>
    </recommendedName>
</protein>
<dbReference type="CDD" id="cd00622">
    <property type="entry name" value="PLPDE_III_ODC"/>
    <property type="match status" value="1"/>
</dbReference>
<comment type="cofactor">
    <cofactor evidence="1 9">
        <name>pyridoxal 5'-phosphate</name>
        <dbReference type="ChEBI" id="CHEBI:597326"/>
    </cofactor>
</comment>
<dbReference type="PANTHER" id="PTHR11482:SF6">
    <property type="entry name" value="ORNITHINE DECARBOXYLASE 1-RELATED"/>
    <property type="match status" value="1"/>
</dbReference>
<feature type="active site" description="Proton donor" evidence="9">
    <location>
        <position position="371"/>
    </location>
</feature>
<dbReference type="EMBL" id="JAINDJ010000006">
    <property type="protein sequence ID" value="KAG9444190.1"/>
    <property type="molecule type" value="Genomic_DNA"/>
</dbReference>
<evidence type="ECO:0000256" key="2">
    <source>
        <dbReference type="ARBA" id="ARBA00008872"/>
    </source>
</evidence>
<evidence type="ECO:0000256" key="8">
    <source>
        <dbReference type="ARBA" id="ARBA00049127"/>
    </source>
</evidence>
<evidence type="ECO:0000313" key="14">
    <source>
        <dbReference type="Proteomes" id="UP000825729"/>
    </source>
</evidence>
<sequence length="426" mass="45998">MHGGNCRFMELLESELSVSELKQRRVVSIGSKVCPVKGTSTVHGLVQSIATRRPRRKDAFFVMDVGELVRLWEKWVVALPRIRPFYAVKCNPEPALIAALAALGAGFDCASQAEIDAVLAAGVSPDRIVYANPCKDEDHVKYAAEVGVNLTTFDSVEEVRKLCKCHPKMAALLRIKVDDSSANVRMGVKYGALPEEVDGILETAVAAGIRVSGVSFHIGSGASHGKVFASAIASAKLVFDRALQLGLPPMHVLNLGGGFTAGEQFEDAAATIASALESHFDDDVPDLTLIAEPGRYFAQTVFSEATRVIGKRVRGVQREYWVNDGLYGSMLCIIHEGITLTAWPLACKSRPENPTCEGTETYVSTVFGPTCSGLDRVVVGHPLPELEIDDWLVFPNMGAYSSSLASNFNGFSTSNLKTHLLCSHPF</sequence>
<dbReference type="SUPFAM" id="SSF51419">
    <property type="entry name" value="PLP-binding barrel"/>
    <property type="match status" value="1"/>
</dbReference>